<keyword evidence="6" id="KW-0670">Pyruvate</keyword>
<dbReference type="InterPro" id="IPR051215">
    <property type="entry name" value="GRE"/>
</dbReference>
<evidence type="ECO:0000313" key="7">
    <source>
        <dbReference type="Proteomes" id="UP000066376"/>
    </source>
</evidence>
<name>A0A126R0H0_METOL</name>
<dbReference type="InterPro" id="IPR001150">
    <property type="entry name" value="Gly_radical"/>
</dbReference>
<feature type="domain" description="Glycine radical" evidence="4">
    <location>
        <begin position="580"/>
        <end position="701"/>
    </location>
</feature>
<keyword evidence="2 6" id="KW-0456">Lyase</keyword>
<proteinExistence type="predicted"/>
<dbReference type="PROSITE" id="PS51149">
    <property type="entry name" value="GLY_RADICAL_2"/>
    <property type="match status" value="1"/>
</dbReference>
<dbReference type="AlphaFoldDB" id="A0A126R0H0"/>
<protein>
    <submittedName>
        <fullName evidence="6">Pyruvate-formate lyase Pfl</fullName>
    </submittedName>
</protein>
<dbReference type="SUPFAM" id="SSF51998">
    <property type="entry name" value="PFL-like glycyl radical enzymes"/>
    <property type="match status" value="1"/>
</dbReference>
<dbReference type="PANTHER" id="PTHR43641:SF2">
    <property type="entry name" value="DEHYDRATASE YBIW-RELATED"/>
    <property type="match status" value="1"/>
</dbReference>
<dbReference type="KEGG" id="mol:YLM1_1011"/>
<keyword evidence="7" id="KW-1185">Reference proteome</keyword>
<keyword evidence="1 3" id="KW-0556">Organic radical</keyword>
<dbReference type="Gene3D" id="3.20.70.20">
    <property type="match status" value="1"/>
</dbReference>
<dbReference type="Pfam" id="PF01228">
    <property type="entry name" value="Gly_radical"/>
    <property type="match status" value="1"/>
</dbReference>
<evidence type="ECO:0000256" key="2">
    <source>
        <dbReference type="ARBA" id="ARBA00023239"/>
    </source>
</evidence>
<feature type="modified residue" description="Glycine radical" evidence="3">
    <location>
        <position position="676"/>
    </location>
</feature>
<evidence type="ECO:0000256" key="1">
    <source>
        <dbReference type="ARBA" id="ARBA00022818"/>
    </source>
</evidence>
<dbReference type="STRING" id="294671.YLM1_1011"/>
<dbReference type="GeneID" id="28489311"/>
<dbReference type="PANTHER" id="PTHR43641">
    <property type="entry name" value="FORMATE ACETYLTRANSFERASE 3-RELATED"/>
    <property type="match status" value="1"/>
</dbReference>
<dbReference type="Proteomes" id="UP000066376">
    <property type="component" value="Chromosome"/>
</dbReference>
<dbReference type="GO" id="GO:0016829">
    <property type="term" value="F:lyase activity"/>
    <property type="evidence" value="ECO:0007669"/>
    <property type="project" value="UniProtKB-KW"/>
</dbReference>
<reference evidence="7" key="2">
    <citation type="submission" date="2016-02" db="EMBL/GenBank/DDBJ databases">
        <title>The draft genome sequence of the rumen methanogen Methanobrevibacter olleyae YLM1.</title>
        <authorList>
            <consortium name="New Zealand Agricultural Greenhouse Gas Research Centre/Pastoral Greenhouse Gas Research Consortium"/>
            <person name="Kelly W.J."/>
            <person name="Li D."/>
            <person name="Lambie S.C."/>
            <person name="Attwood G.T."/>
            <person name="Altermann E."/>
            <person name="Leahy S.C."/>
        </authorList>
    </citation>
    <scope>NUCLEOTIDE SEQUENCE [LARGE SCALE GENOMIC DNA]</scope>
    <source>
        <strain evidence="7">YLM1</strain>
    </source>
</reference>
<dbReference type="EMBL" id="CP014265">
    <property type="protein sequence ID" value="AMK15568.1"/>
    <property type="molecule type" value="Genomic_DNA"/>
</dbReference>
<gene>
    <name evidence="6" type="ORF">YLM1_1011</name>
</gene>
<accession>A0A126R0H0</accession>
<dbReference type="InterPro" id="IPR004184">
    <property type="entry name" value="PFL_dom"/>
</dbReference>
<sequence length="703" mass="81580">MNTFFKKFAKKTYHKAQGNSLGKRSITLAFLFRKLTRRFGSREKASSYLAKNMYKLYITTNKFNKGTQIKNLFRKLEITVPKDGFIFFLDEFKNLSEEGHIIDNISIDYSRVLNNSIYDYNEMYFNPKEGYRMKLYSDSDFIRNQQDTVDAIELLIYRIIKKLKKSNHQEKTKFVHYFENMIDREAEHFEEALQRILFYNQLLWQTGHGLNGLGRLDKILEDLYLDDLNSGFITQEEAYELIKSFLKTLHSYYWFKSAALMGDTGQVIILGGKYSDEYGEYYFYNDLTYMFINAIKELQLPDPKVLLRISNQTPRDLIELSLKTINTGIGSPLFSNDEIVIDKMIEFGYDKEDATNYVVSACWEPSALGKGLEQNNINFISFLKPLNEFFDSENKEVLGMLENFDELFNSYKYYLKKEAESLIQTLDDIGWNEDPILSLFIDDCNDKQIDISKGGAKYNHYGITTVSLANTVNSLYNIKKLVFEEKKYTLNELNKIRKNNFKKAKYHDVFNELKSIKPCFAMDDEEILSISNEIIFFLEDCFKGYTNKFGGKIKFGLSAPSYISAGSEISASFDGRKEGEPFSTHISLDTNKDFTEILHFASKLDYGGAKFNGNVVDLMLSPDLIENHLDKFTDFIISSIKLGFFQIQMNVVSSKTLIEAKENPDMHPNLIVRVWGFSAYFNDLPEDYKDLLIKRALKNEGKS</sequence>
<dbReference type="RefSeq" id="WP_067146914.1">
    <property type="nucleotide sequence ID" value="NZ_CP014265.1"/>
</dbReference>
<evidence type="ECO:0000256" key="3">
    <source>
        <dbReference type="PROSITE-ProRule" id="PRU00493"/>
    </source>
</evidence>
<feature type="domain" description="PFL" evidence="5">
    <location>
        <begin position="1"/>
        <end position="577"/>
    </location>
</feature>
<evidence type="ECO:0000259" key="4">
    <source>
        <dbReference type="PROSITE" id="PS51149"/>
    </source>
</evidence>
<dbReference type="PROSITE" id="PS51554">
    <property type="entry name" value="PFL"/>
    <property type="match status" value="1"/>
</dbReference>
<evidence type="ECO:0000313" key="6">
    <source>
        <dbReference type="EMBL" id="AMK15568.1"/>
    </source>
</evidence>
<dbReference type="GO" id="GO:0005829">
    <property type="term" value="C:cytosol"/>
    <property type="evidence" value="ECO:0007669"/>
    <property type="project" value="TreeGrafter"/>
</dbReference>
<dbReference type="PATRIC" id="fig|294671.3.peg.1059"/>
<organism evidence="6 7">
    <name type="scientific">Methanobrevibacter olleyae</name>
    <dbReference type="NCBI Taxonomy" id="294671"/>
    <lineage>
        <taxon>Archaea</taxon>
        <taxon>Methanobacteriati</taxon>
        <taxon>Methanobacteriota</taxon>
        <taxon>Methanomada group</taxon>
        <taxon>Methanobacteria</taxon>
        <taxon>Methanobacteriales</taxon>
        <taxon>Methanobacteriaceae</taxon>
        <taxon>Methanobrevibacter</taxon>
    </lineage>
</organism>
<evidence type="ECO:0000259" key="5">
    <source>
        <dbReference type="PROSITE" id="PS51554"/>
    </source>
</evidence>
<dbReference type="Pfam" id="PF02901">
    <property type="entry name" value="PFL-like"/>
    <property type="match status" value="1"/>
</dbReference>
<reference evidence="6 7" key="1">
    <citation type="journal article" date="2016" name="Genome Announc.">
        <title>Draft Genome Sequence of the Rumen Methanogen Methanobrevibacter olleyae YLM1.</title>
        <authorList>
            <person name="Kelly W.J."/>
            <person name="Li D."/>
            <person name="Lambie S.C."/>
            <person name="Cox F."/>
            <person name="Attwood G.T."/>
            <person name="Altermann E."/>
            <person name="Leahy S.C."/>
        </authorList>
    </citation>
    <scope>NUCLEOTIDE SEQUENCE [LARGE SCALE GENOMIC DNA]</scope>
    <source>
        <strain evidence="6 7">YLM1</strain>
    </source>
</reference>